<proteinExistence type="predicted"/>
<accession>A0A6A7AJB0</accession>
<dbReference type="AlphaFoldDB" id="A0A6A7AJB0"/>
<organism evidence="1 2">
    <name type="scientific">Ophiobolus disseminans</name>
    <dbReference type="NCBI Taxonomy" id="1469910"/>
    <lineage>
        <taxon>Eukaryota</taxon>
        <taxon>Fungi</taxon>
        <taxon>Dikarya</taxon>
        <taxon>Ascomycota</taxon>
        <taxon>Pezizomycotina</taxon>
        <taxon>Dothideomycetes</taxon>
        <taxon>Pleosporomycetidae</taxon>
        <taxon>Pleosporales</taxon>
        <taxon>Pleosporineae</taxon>
        <taxon>Phaeosphaeriaceae</taxon>
        <taxon>Ophiobolus</taxon>
    </lineage>
</organism>
<gene>
    <name evidence="1" type="ORF">CC86DRAFT_8331</name>
</gene>
<dbReference type="EMBL" id="MU006216">
    <property type="protein sequence ID" value="KAF2833330.1"/>
    <property type="molecule type" value="Genomic_DNA"/>
</dbReference>
<dbReference type="Proteomes" id="UP000799424">
    <property type="component" value="Unassembled WGS sequence"/>
</dbReference>
<sequence length="151" mass="16546">MSGLFVWSMSDPKRLAHVYKGQPFGCRLVLGVNLDLGWALARALVEAWYVGQKDPCGVAEVPEQAHRLLSHTCRIATVLVDSESSPKVVAMNLLWTCPPNVCPHAACIRRAGLSTVTARPRSWGRGEDRLDADLPQYLGVSKRAPVRESLA</sequence>
<evidence type="ECO:0000313" key="2">
    <source>
        <dbReference type="Proteomes" id="UP000799424"/>
    </source>
</evidence>
<evidence type="ECO:0000313" key="1">
    <source>
        <dbReference type="EMBL" id="KAF2833330.1"/>
    </source>
</evidence>
<name>A0A6A7AJB0_9PLEO</name>
<keyword evidence="2" id="KW-1185">Reference proteome</keyword>
<protein>
    <submittedName>
        <fullName evidence="1">Uncharacterized protein</fullName>
    </submittedName>
</protein>
<reference evidence="1" key="1">
    <citation type="journal article" date="2020" name="Stud. Mycol.">
        <title>101 Dothideomycetes genomes: a test case for predicting lifestyles and emergence of pathogens.</title>
        <authorList>
            <person name="Haridas S."/>
            <person name="Albert R."/>
            <person name="Binder M."/>
            <person name="Bloem J."/>
            <person name="Labutti K."/>
            <person name="Salamov A."/>
            <person name="Andreopoulos B."/>
            <person name="Baker S."/>
            <person name="Barry K."/>
            <person name="Bills G."/>
            <person name="Bluhm B."/>
            <person name="Cannon C."/>
            <person name="Castanera R."/>
            <person name="Culley D."/>
            <person name="Daum C."/>
            <person name="Ezra D."/>
            <person name="Gonzalez J."/>
            <person name="Henrissat B."/>
            <person name="Kuo A."/>
            <person name="Liang C."/>
            <person name="Lipzen A."/>
            <person name="Lutzoni F."/>
            <person name="Magnuson J."/>
            <person name="Mondo S."/>
            <person name="Nolan M."/>
            <person name="Ohm R."/>
            <person name="Pangilinan J."/>
            <person name="Park H.-J."/>
            <person name="Ramirez L."/>
            <person name="Alfaro M."/>
            <person name="Sun H."/>
            <person name="Tritt A."/>
            <person name="Yoshinaga Y."/>
            <person name="Zwiers L.-H."/>
            <person name="Turgeon B."/>
            <person name="Goodwin S."/>
            <person name="Spatafora J."/>
            <person name="Crous P."/>
            <person name="Grigoriev I."/>
        </authorList>
    </citation>
    <scope>NUCLEOTIDE SEQUENCE</scope>
    <source>
        <strain evidence="1">CBS 113818</strain>
    </source>
</reference>